<feature type="active site" description="Proton donor" evidence="4">
    <location>
        <position position="113"/>
    </location>
</feature>
<evidence type="ECO:0000313" key="6">
    <source>
        <dbReference type="EMBL" id="UQN14267.1"/>
    </source>
</evidence>
<feature type="domain" description="Formyl transferase N-terminal" evidence="5">
    <location>
        <begin position="3"/>
        <end position="185"/>
    </location>
</feature>
<organism evidence="6">
    <name type="scientific">Gulosibacter sediminis</name>
    <dbReference type="NCBI Taxonomy" id="1729695"/>
    <lineage>
        <taxon>Bacteria</taxon>
        <taxon>Bacillati</taxon>
        <taxon>Actinomycetota</taxon>
        <taxon>Actinomycetes</taxon>
        <taxon>Micrococcales</taxon>
        <taxon>Microbacteriaceae</taxon>
        <taxon>Gulosibacter</taxon>
    </lineage>
</organism>
<comment type="function">
    <text evidence="4">Catalyzes the transfer of a formyl group from 10-formyltetrahydrofolate to 5-phospho-ribosyl-glycinamide (GAR), producing 5-phospho-ribosyl-N-formylglycinamide (FGAR) and tetrahydrofolate.</text>
</comment>
<dbReference type="PANTHER" id="PTHR43369:SF2">
    <property type="entry name" value="PHOSPHORIBOSYLGLYCINAMIDE FORMYLTRANSFERASE"/>
    <property type="match status" value="1"/>
</dbReference>
<dbReference type="InterPro" id="IPR004607">
    <property type="entry name" value="GART"/>
</dbReference>
<protein>
    <recommendedName>
        <fullName evidence="4">Phosphoribosylglycinamide formyltransferase</fullName>
        <ecNumber evidence="4">2.1.2.2</ecNumber>
    </recommendedName>
    <alternativeName>
        <fullName evidence="4">5'-phosphoribosylglycinamide transformylase</fullName>
    </alternativeName>
    <alternativeName>
        <fullName evidence="4">GAR transformylase</fullName>
        <shortName evidence="4">GART</shortName>
    </alternativeName>
</protein>
<feature type="binding site" evidence="4">
    <location>
        <position position="111"/>
    </location>
    <ligand>
        <name>(6R)-10-formyltetrahydrofolate</name>
        <dbReference type="ChEBI" id="CHEBI:195366"/>
    </ligand>
</feature>
<feature type="binding site" evidence="4">
    <location>
        <begin position="12"/>
        <end position="14"/>
    </location>
    <ligand>
        <name>N(1)-(5-phospho-beta-D-ribosyl)glycinamide</name>
        <dbReference type="ChEBI" id="CHEBI:143788"/>
    </ligand>
</feature>
<dbReference type="EMBL" id="CP097160">
    <property type="protein sequence ID" value="UQN14267.1"/>
    <property type="molecule type" value="Genomic_DNA"/>
</dbReference>
<feature type="binding site" evidence="4">
    <location>
        <position position="69"/>
    </location>
    <ligand>
        <name>(6R)-10-formyltetrahydrofolate</name>
        <dbReference type="ChEBI" id="CHEBI:195366"/>
    </ligand>
</feature>
<dbReference type="InterPro" id="IPR002376">
    <property type="entry name" value="Formyl_transf_N"/>
</dbReference>
<dbReference type="HAMAP" id="MF_01930">
    <property type="entry name" value="PurN"/>
    <property type="match status" value="1"/>
</dbReference>
<dbReference type="NCBIfam" id="TIGR00639">
    <property type="entry name" value="PurN"/>
    <property type="match status" value="1"/>
</dbReference>
<dbReference type="EC" id="2.1.2.2" evidence="4"/>
<proteinExistence type="inferred from homology"/>
<dbReference type="Pfam" id="PF00551">
    <property type="entry name" value="Formyl_trans_N"/>
    <property type="match status" value="1"/>
</dbReference>
<evidence type="ECO:0000259" key="5">
    <source>
        <dbReference type="Pfam" id="PF00551"/>
    </source>
</evidence>
<gene>
    <name evidence="4 6" type="primary">purN</name>
    <name evidence="6" type="ORF">M3M28_09420</name>
</gene>
<feature type="site" description="Raises pKa of active site His" evidence="4">
    <location>
        <position position="149"/>
    </location>
</feature>
<comment type="similarity">
    <text evidence="4">Belongs to the GART family.</text>
</comment>
<sequence>MLKVVVLISGTGSNLRALLDGLDDARASDAPIAAEIVAIGADTERANLALGEERGIPTFVVAPGEYPDRAEWGDALLAKVREFGPDLTILSGFMRLVPPRVVDALAPELLNTHPAYLPEFPGAHAVRDALAAGATETGATIMIVDNGVDTGPIIDQRRIAITPDDTEATLHERIKVVERQLLLDTVRHLAAGTLNLKEIAS</sequence>
<feature type="binding site" evidence="4">
    <location>
        <begin position="94"/>
        <end position="97"/>
    </location>
    <ligand>
        <name>(6R)-10-formyltetrahydrofolate</name>
        <dbReference type="ChEBI" id="CHEBI:195366"/>
    </ligand>
</feature>
<keyword evidence="2 4" id="KW-0808">Transferase</keyword>
<keyword evidence="3 4" id="KW-0658">Purine biosynthesis</keyword>
<name>A0ABY4MV22_9MICO</name>
<evidence type="ECO:0000256" key="1">
    <source>
        <dbReference type="ARBA" id="ARBA00005054"/>
    </source>
</evidence>
<evidence type="ECO:0000256" key="2">
    <source>
        <dbReference type="ARBA" id="ARBA00022679"/>
    </source>
</evidence>
<dbReference type="InterPro" id="IPR036477">
    <property type="entry name" value="Formyl_transf_N_sf"/>
</dbReference>
<dbReference type="Gene3D" id="3.40.50.170">
    <property type="entry name" value="Formyl transferase, N-terminal domain"/>
    <property type="match status" value="1"/>
</dbReference>
<evidence type="ECO:0000256" key="3">
    <source>
        <dbReference type="ARBA" id="ARBA00022755"/>
    </source>
</evidence>
<dbReference type="PANTHER" id="PTHR43369">
    <property type="entry name" value="PHOSPHORIBOSYLGLYCINAMIDE FORMYLTRANSFERASE"/>
    <property type="match status" value="1"/>
</dbReference>
<accession>A0ABY4MV22</accession>
<comment type="pathway">
    <text evidence="1 4">Purine metabolism; IMP biosynthesis via de novo pathway; N(2)-formyl-N(1)-(5-phospho-D-ribosyl)glycinamide from N(1)-(5-phospho-D-ribosyl)glycinamide (10-formyl THF route): step 1/1.</text>
</comment>
<reference evidence="6" key="1">
    <citation type="submission" date="2022-05" db="EMBL/GenBank/DDBJ databases">
        <title>Complete genome sequence of toluene-degrading Gulosibacter sediminis strain ACHW.36C.</title>
        <authorList>
            <person name="Wai A.C."/>
            <person name="Lai G.K."/>
            <person name="Griffin S.D."/>
            <person name="Leung F.C."/>
        </authorList>
    </citation>
    <scope>NUCLEOTIDE SEQUENCE [LARGE SCALE GENOMIC DNA]</scope>
    <source>
        <strain evidence="6">ACHW.36C</strain>
    </source>
</reference>
<evidence type="ECO:0000256" key="4">
    <source>
        <dbReference type="HAMAP-Rule" id="MF_01930"/>
    </source>
</evidence>
<dbReference type="CDD" id="cd08645">
    <property type="entry name" value="FMT_core_GART"/>
    <property type="match status" value="1"/>
</dbReference>
<dbReference type="GO" id="GO:0004644">
    <property type="term" value="F:phosphoribosylglycinamide formyltransferase activity"/>
    <property type="evidence" value="ECO:0007669"/>
    <property type="project" value="UniProtKB-EC"/>
</dbReference>
<comment type="catalytic activity">
    <reaction evidence="4">
        <text>N(1)-(5-phospho-beta-D-ribosyl)glycinamide + (6R)-10-formyltetrahydrofolate = N(2)-formyl-N(1)-(5-phospho-beta-D-ribosyl)glycinamide + (6S)-5,6,7,8-tetrahydrofolate + H(+)</text>
        <dbReference type="Rhea" id="RHEA:15053"/>
        <dbReference type="ChEBI" id="CHEBI:15378"/>
        <dbReference type="ChEBI" id="CHEBI:57453"/>
        <dbReference type="ChEBI" id="CHEBI:143788"/>
        <dbReference type="ChEBI" id="CHEBI:147286"/>
        <dbReference type="ChEBI" id="CHEBI:195366"/>
        <dbReference type="EC" id="2.1.2.2"/>
    </reaction>
</comment>
<dbReference type="SUPFAM" id="SSF53328">
    <property type="entry name" value="Formyltransferase"/>
    <property type="match status" value="1"/>
</dbReference>